<dbReference type="GO" id="GO:0003700">
    <property type="term" value="F:DNA-binding transcription factor activity"/>
    <property type="evidence" value="ECO:0007669"/>
    <property type="project" value="InterPro"/>
</dbReference>
<dbReference type="InterPro" id="IPR009057">
    <property type="entry name" value="Homeodomain-like_sf"/>
</dbReference>
<keyword evidence="1" id="KW-0805">Transcription regulation</keyword>
<dbReference type="Gene3D" id="1.10.10.60">
    <property type="entry name" value="Homeodomain-like"/>
    <property type="match status" value="1"/>
</dbReference>
<evidence type="ECO:0000256" key="1">
    <source>
        <dbReference type="ARBA" id="ARBA00023015"/>
    </source>
</evidence>
<feature type="domain" description="HTH araC/xylS-type" evidence="4">
    <location>
        <begin position="203"/>
        <end position="301"/>
    </location>
</feature>
<proteinExistence type="predicted"/>
<organism evidence="5 6">
    <name type="scientific">Zhouia amylolytica</name>
    <dbReference type="NCBI Taxonomy" id="376730"/>
    <lineage>
        <taxon>Bacteria</taxon>
        <taxon>Pseudomonadati</taxon>
        <taxon>Bacteroidota</taxon>
        <taxon>Flavobacteriia</taxon>
        <taxon>Flavobacteriales</taxon>
        <taxon>Flavobacteriaceae</taxon>
        <taxon>Zhouia</taxon>
    </lineage>
</organism>
<accession>A0A1I6UII1</accession>
<evidence type="ECO:0000256" key="3">
    <source>
        <dbReference type="ARBA" id="ARBA00023163"/>
    </source>
</evidence>
<evidence type="ECO:0000313" key="6">
    <source>
        <dbReference type="Proteomes" id="UP000183209"/>
    </source>
</evidence>
<dbReference type="SMART" id="SM00342">
    <property type="entry name" value="HTH_ARAC"/>
    <property type="match status" value="1"/>
</dbReference>
<evidence type="ECO:0000259" key="4">
    <source>
        <dbReference type="PROSITE" id="PS01124"/>
    </source>
</evidence>
<dbReference type="RefSeq" id="WP_074979200.1">
    <property type="nucleotide sequence ID" value="NZ_FPAG01000007.1"/>
</dbReference>
<evidence type="ECO:0000313" key="5">
    <source>
        <dbReference type="EMBL" id="SFT01228.1"/>
    </source>
</evidence>
<keyword evidence="3" id="KW-0804">Transcription</keyword>
<dbReference type="PROSITE" id="PS01124">
    <property type="entry name" value="HTH_ARAC_FAMILY_2"/>
    <property type="match status" value="1"/>
</dbReference>
<sequence>MISRPIPFYTTETFKKKFFSPENEANKMFVNDYERFLIAKFRDIRKIMKLPITHYRRPITEIVFITRGSITKGCNLSKVTVKSGEIHLWSANQIATVDNFSDDIEGFYCHFDLNYMFQYHPKYKVLEDLDEINKRTFYEGVNLSRSSFKIIYETFKRMNYLFKNELNHALISSYLISILLETKANFNETIIEKKTSRPTYITQRFKDLLFERIISHQSPSYYASLLHISENHLNKTLKVVTGKTTSTWIAEALILEAKVLLSNPENTVGMVAYYLNFQDQSYFTKYFKKHTQFTPSEYQNRLNNTK</sequence>
<dbReference type="PANTHER" id="PTHR43280:SF32">
    <property type="entry name" value="TRANSCRIPTIONAL REGULATORY PROTEIN"/>
    <property type="match status" value="1"/>
</dbReference>
<dbReference type="GO" id="GO:0043565">
    <property type="term" value="F:sequence-specific DNA binding"/>
    <property type="evidence" value="ECO:0007669"/>
    <property type="project" value="InterPro"/>
</dbReference>
<evidence type="ECO:0000256" key="2">
    <source>
        <dbReference type="ARBA" id="ARBA00023125"/>
    </source>
</evidence>
<dbReference type="PANTHER" id="PTHR43280">
    <property type="entry name" value="ARAC-FAMILY TRANSCRIPTIONAL REGULATOR"/>
    <property type="match status" value="1"/>
</dbReference>
<dbReference type="Pfam" id="PF12833">
    <property type="entry name" value="HTH_18"/>
    <property type="match status" value="1"/>
</dbReference>
<keyword evidence="2 5" id="KW-0238">DNA-binding</keyword>
<gene>
    <name evidence="5" type="ORF">SAMN04487906_2498</name>
</gene>
<dbReference type="InterPro" id="IPR018060">
    <property type="entry name" value="HTH_AraC"/>
</dbReference>
<dbReference type="Proteomes" id="UP000183209">
    <property type="component" value="Unassembled WGS sequence"/>
</dbReference>
<name>A0A1I6UII1_9FLAO</name>
<reference evidence="5 6" key="1">
    <citation type="submission" date="2016-10" db="EMBL/GenBank/DDBJ databases">
        <authorList>
            <person name="de Groot N.N."/>
        </authorList>
    </citation>
    <scope>NUCLEOTIDE SEQUENCE [LARGE SCALE GENOMIC DNA]</scope>
    <source>
        <strain evidence="5 6">CGMCC 1.6114</strain>
    </source>
</reference>
<dbReference type="OrthoDB" id="1096411at2"/>
<protein>
    <submittedName>
        <fullName evidence="5">AraC-type DNA-binding protein</fullName>
    </submittedName>
</protein>
<dbReference type="AlphaFoldDB" id="A0A1I6UII1"/>
<dbReference type="EMBL" id="FPAG01000007">
    <property type="protein sequence ID" value="SFT01228.1"/>
    <property type="molecule type" value="Genomic_DNA"/>
</dbReference>
<dbReference type="SUPFAM" id="SSF46689">
    <property type="entry name" value="Homeodomain-like"/>
    <property type="match status" value="1"/>
</dbReference>